<dbReference type="Gramene" id="evm.model.08.815">
    <property type="protein sequence ID" value="cds.evm.model.08.815"/>
    <property type="gene ID" value="evm.TU.08.815"/>
</dbReference>
<reference evidence="2" key="2">
    <citation type="submission" date="2021-03" db="UniProtKB">
        <authorList>
            <consortium name="EnsemblPlants"/>
        </authorList>
    </citation>
    <scope>IDENTIFICATION</scope>
</reference>
<name>A0A803QCG3_CANSA</name>
<dbReference type="EnsemblPlants" id="evm.model.08.815">
    <property type="protein sequence ID" value="cds.evm.model.08.815"/>
    <property type="gene ID" value="evm.TU.08.815"/>
</dbReference>
<dbReference type="EMBL" id="UZAU01000693">
    <property type="status" value="NOT_ANNOTATED_CDS"/>
    <property type="molecule type" value="Genomic_DNA"/>
</dbReference>
<protein>
    <submittedName>
        <fullName evidence="2">Uncharacterized protein</fullName>
    </submittedName>
</protein>
<sequence length="81" mass="9003">MASQGEELDVNQVEPRAARKHPKEETAEPWILQMGEGDRWVSSPSTLLSAKLDNIIDNGLVGRVGEPFEVSYYFELKSTPG</sequence>
<feature type="region of interest" description="Disordered" evidence="1">
    <location>
        <begin position="1"/>
        <end position="30"/>
    </location>
</feature>
<dbReference type="AlphaFoldDB" id="A0A803QCG3"/>
<reference evidence="2" key="1">
    <citation type="submission" date="2018-11" db="EMBL/GenBank/DDBJ databases">
        <authorList>
            <person name="Grassa J C."/>
        </authorList>
    </citation>
    <scope>NUCLEOTIDE SEQUENCE [LARGE SCALE GENOMIC DNA]</scope>
</reference>
<dbReference type="Proteomes" id="UP000596661">
    <property type="component" value="Chromosome 8"/>
</dbReference>
<evidence type="ECO:0000313" key="2">
    <source>
        <dbReference type="EnsemblPlants" id="cds.evm.model.08.815"/>
    </source>
</evidence>
<keyword evidence="3" id="KW-1185">Reference proteome</keyword>
<evidence type="ECO:0000256" key="1">
    <source>
        <dbReference type="SAM" id="MobiDB-lite"/>
    </source>
</evidence>
<proteinExistence type="predicted"/>
<organism evidence="2 3">
    <name type="scientific">Cannabis sativa</name>
    <name type="common">Hemp</name>
    <name type="synonym">Marijuana</name>
    <dbReference type="NCBI Taxonomy" id="3483"/>
    <lineage>
        <taxon>Eukaryota</taxon>
        <taxon>Viridiplantae</taxon>
        <taxon>Streptophyta</taxon>
        <taxon>Embryophyta</taxon>
        <taxon>Tracheophyta</taxon>
        <taxon>Spermatophyta</taxon>
        <taxon>Magnoliopsida</taxon>
        <taxon>eudicotyledons</taxon>
        <taxon>Gunneridae</taxon>
        <taxon>Pentapetalae</taxon>
        <taxon>rosids</taxon>
        <taxon>fabids</taxon>
        <taxon>Rosales</taxon>
        <taxon>Cannabaceae</taxon>
        <taxon>Cannabis</taxon>
    </lineage>
</organism>
<evidence type="ECO:0000313" key="3">
    <source>
        <dbReference type="Proteomes" id="UP000596661"/>
    </source>
</evidence>
<accession>A0A803QCG3</accession>